<dbReference type="PANTHER" id="PTHR12526">
    <property type="entry name" value="GLYCOSYLTRANSFERASE"/>
    <property type="match status" value="1"/>
</dbReference>
<protein>
    <submittedName>
        <fullName evidence="5">Glycosyltransferase family 4 protein</fullName>
        <ecNumber evidence="5">2.4.-.-</ecNumber>
    </submittedName>
</protein>
<name>A0ABV7PYM6_9ACTN</name>
<organism evidence="5 6">
    <name type="scientific">Glycomyces rhizosphaerae</name>
    <dbReference type="NCBI Taxonomy" id="2054422"/>
    <lineage>
        <taxon>Bacteria</taxon>
        <taxon>Bacillati</taxon>
        <taxon>Actinomycetota</taxon>
        <taxon>Actinomycetes</taxon>
        <taxon>Glycomycetales</taxon>
        <taxon>Glycomycetaceae</taxon>
        <taxon>Glycomyces</taxon>
    </lineage>
</organism>
<dbReference type="Proteomes" id="UP001595712">
    <property type="component" value="Unassembled WGS sequence"/>
</dbReference>
<dbReference type="Pfam" id="PF00534">
    <property type="entry name" value="Glycos_transf_1"/>
    <property type="match status" value="1"/>
</dbReference>
<evidence type="ECO:0000259" key="4">
    <source>
        <dbReference type="Pfam" id="PF13439"/>
    </source>
</evidence>
<evidence type="ECO:0000259" key="3">
    <source>
        <dbReference type="Pfam" id="PF00534"/>
    </source>
</evidence>
<feature type="domain" description="Glycosyl transferase family 1" evidence="3">
    <location>
        <begin position="228"/>
        <end position="367"/>
    </location>
</feature>
<evidence type="ECO:0000313" key="6">
    <source>
        <dbReference type="Proteomes" id="UP001595712"/>
    </source>
</evidence>
<dbReference type="CDD" id="cd03801">
    <property type="entry name" value="GT4_PimA-like"/>
    <property type="match status" value="1"/>
</dbReference>
<dbReference type="SUPFAM" id="SSF53756">
    <property type="entry name" value="UDP-Glycosyltransferase/glycogen phosphorylase"/>
    <property type="match status" value="1"/>
</dbReference>
<keyword evidence="6" id="KW-1185">Reference proteome</keyword>
<dbReference type="RefSeq" id="WP_387972951.1">
    <property type="nucleotide sequence ID" value="NZ_JBHRWO010000007.1"/>
</dbReference>
<dbReference type="InterPro" id="IPR001296">
    <property type="entry name" value="Glyco_trans_1"/>
</dbReference>
<gene>
    <name evidence="5" type="ORF">ACFO8M_07925</name>
</gene>
<evidence type="ECO:0000313" key="5">
    <source>
        <dbReference type="EMBL" id="MFC3492409.1"/>
    </source>
</evidence>
<dbReference type="Gene3D" id="3.40.50.2000">
    <property type="entry name" value="Glycogen Phosphorylase B"/>
    <property type="match status" value="2"/>
</dbReference>
<evidence type="ECO:0000256" key="1">
    <source>
        <dbReference type="ARBA" id="ARBA00022676"/>
    </source>
</evidence>
<proteinExistence type="predicted"/>
<sequence length="409" mass="44879">MKADRSVAVVTPWYPDSQVTYAGTFVRAKVEAVAPGCADLTVYHLKSWPVGAVGAPLDANPPLMDLHTRLLHRSAVALEASAHPAAKDAVLYRVPTLTPRDTAWITHSDASARWMRAFLQDKPIEAPIVHAHVPITGGWAALENARPDAMVFMTEHSSFLDKVLEQPAARARYDEILDRADGFFVVGEPLHDRIAAAFPHHASKLEYIANPIEFPAGIEPPAADLRRWLSVGAFNERKRIDYLLEAFARCRARFPELTLTLAGDGRLRAALEALADDLGVADAVDFLGSVDPDEVHGLMADHDLFVHTSRHETFGVVVVEALAAGTPVLVSRCGGSDQVLRGIESDAGALYDVDDDPDVLVAAYLDLRERHPEKTDVLAARERLRGRYSSETVAERHFEIWDRSNGGDR</sequence>
<dbReference type="Pfam" id="PF13439">
    <property type="entry name" value="Glyco_transf_4"/>
    <property type="match status" value="1"/>
</dbReference>
<keyword evidence="2 5" id="KW-0808">Transferase</keyword>
<keyword evidence="1 5" id="KW-0328">Glycosyltransferase</keyword>
<dbReference type="EMBL" id="JBHRWO010000007">
    <property type="protein sequence ID" value="MFC3492409.1"/>
    <property type="molecule type" value="Genomic_DNA"/>
</dbReference>
<dbReference type="PANTHER" id="PTHR12526:SF630">
    <property type="entry name" value="GLYCOSYLTRANSFERASE"/>
    <property type="match status" value="1"/>
</dbReference>
<comment type="caution">
    <text evidence="5">The sequence shown here is derived from an EMBL/GenBank/DDBJ whole genome shotgun (WGS) entry which is preliminary data.</text>
</comment>
<feature type="domain" description="Glycosyltransferase subfamily 4-like N-terminal" evidence="4">
    <location>
        <begin position="77"/>
        <end position="212"/>
    </location>
</feature>
<evidence type="ECO:0000256" key="2">
    <source>
        <dbReference type="ARBA" id="ARBA00022679"/>
    </source>
</evidence>
<dbReference type="EC" id="2.4.-.-" evidence="5"/>
<dbReference type="InterPro" id="IPR028098">
    <property type="entry name" value="Glyco_trans_4-like_N"/>
</dbReference>
<reference evidence="6" key="1">
    <citation type="journal article" date="2019" name="Int. J. Syst. Evol. Microbiol.">
        <title>The Global Catalogue of Microorganisms (GCM) 10K type strain sequencing project: providing services to taxonomists for standard genome sequencing and annotation.</title>
        <authorList>
            <consortium name="The Broad Institute Genomics Platform"/>
            <consortium name="The Broad Institute Genome Sequencing Center for Infectious Disease"/>
            <person name="Wu L."/>
            <person name="Ma J."/>
        </authorList>
    </citation>
    <scope>NUCLEOTIDE SEQUENCE [LARGE SCALE GENOMIC DNA]</scope>
    <source>
        <strain evidence="6">CGMCC 4.7396</strain>
    </source>
</reference>
<dbReference type="GO" id="GO:0016757">
    <property type="term" value="F:glycosyltransferase activity"/>
    <property type="evidence" value="ECO:0007669"/>
    <property type="project" value="UniProtKB-KW"/>
</dbReference>
<accession>A0ABV7PYM6</accession>